<dbReference type="OMA" id="CKGTHAT"/>
<organism evidence="2 3">
    <name type="scientific">Cajanus cajan</name>
    <name type="common">Pigeon pea</name>
    <name type="synonym">Cajanus indicus</name>
    <dbReference type="NCBI Taxonomy" id="3821"/>
    <lineage>
        <taxon>Eukaryota</taxon>
        <taxon>Viridiplantae</taxon>
        <taxon>Streptophyta</taxon>
        <taxon>Embryophyta</taxon>
        <taxon>Tracheophyta</taxon>
        <taxon>Spermatophyta</taxon>
        <taxon>Magnoliopsida</taxon>
        <taxon>eudicotyledons</taxon>
        <taxon>Gunneridae</taxon>
        <taxon>Pentapetalae</taxon>
        <taxon>rosids</taxon>
        <taxon>fabids</taxon>
        <taxon>Fabales</taxon>
        <taxon>Fabaceae</taxon>
        <taxon>Papilionoideae</taxon>
        <taxon>50 kb inversion clade</taxon>
        <taxon>NPAAA clade</taxon>
        <taxon>indigoferoid/millettioid clade</taxon>
        <taxon>Phaseoleae</taxon>
        <taxon>Cajanus</taxon>
    </lineage>
</organism>
<dbReference type="EMBL" id="KQ483557">
    <property type="protein sequence ID" value="KYP46466.1"/>
    <property type="molecule type" value="Genomic_DNA"/>
</dbReference>
<dbReference type="Proteomes" id="UP000075243">
    <property type="component" value="Unassembled WGS sequence"/>
</dbReference>
<proteinExistence type="predicted"/>
<keyword evidence="3" id="KW-1185">Reference proteome</keyword>
<dbReference type="Gramene" id="C.cajan_32619.t">
    <property type="protein sequence ID" value="C.cajan_32619.t.cds1"/>
    <property type="gene ID" value="C.cajan_32619"/>
</dbReference>
<name>A0A151RVB2_CAJCA</name>
<dbReference type="AlphaFoldDB" id="A0A151RVB2"/>
<sequence length="115" mass="13261">MKHYTDKKRRHMAFTIGDMILVKLQPYKQHLIALRNNQKLGLRYFGPFSIIEKIGEVAYKLMLPPSSKIHLVFHVSLLKPCKGTHATPCMPLPLMTNEHDPLLAPKSIMKFQLIL</sequence>
<reference evidence="2" key="1">
    <citation type="journal article" date="2012" name="Nat. Biotechnol.">
        <title>Draft genome sequence of pigeonpea (Cajanus cajan), an orphan legume crop of resource-poor farmers.</title>
        <authorList>
            <person name="Varshney R.K."/>
            <person name="Chen W."/>
            <person name="Li Y."/>
            <person name="Bharti A.K."/>
            <person name="Saxena R.K."/>
            <person name="Schlueter J.A."/>
            <person name="Donoghue M.T."/>
            <person name="Azam S."/>
            <person name="Fan G."/>
            <person name="Whaley A.M."/>
            <person name="Farmer A.D."/>
            <person name="Sheridan J."/>
            <person name="Iwata A."/>
            <person name="Tuteja R."/>
            <person name="Penmetsa R.V."/>
            <person name="Wu W."/>
            <person name="Upadhyaya H.D."/>
            <person name="Yang S.P."/>
            <person name="Shah T."/>
            <person name="Saxena K.B."/>
            <person name="Michael T."/>
            <person name="McCombie W.R."/>
            <person name="Yang B."/>
            <person name="Zhang G."/>
            <person name="Yang H."/>
            <person name="Wang J."/>
            <person name="Spillane C."/>
            <person name="Cook D.R."/>
            <person name="May G.D."/>
            <person name="Xu X."/>
            <person name="Jackson S.A."/>
        </authorList>
    </citation>
    <scope>NUCLEOTIDE SEQUENCE [LARGE SCALE GENOMIC DNA]</scope>
</reference>
<evidence type="ECO:0000259" key="1">
    <source>
        <dbReference type="Pfam" id="PF24626"/>
    </source>
</evidence>
<gene>
    <name evidence="2" type="ORF">KK1_031922</name>
</gene>
<dbReference type="InterPro" id="IPR056924">
    <property type="entry name" value="SH3_Tf2-1"/>
</dbReference>
<dbReference type="PANTHER" id="PTHR46148">
    <property type="entry name" value="CHROMO DOMAIN-CONTAINING PROTEIN"/>
    <property type="match status" value="1"/>
</dbReference>
<accession>A0A151RVB2</accession>
<evidence type="ECO:0000313" key="3">
    <source>
        <dbReference type="Proteomes" id="UP000075243"/>
    </source>
</evidence>
<protein>
    <recommendedName>
        <fullName evidence="1">Tf2-1-like SH3-like domain-containing protein</fullName>
    </recommendedName>
</protein>
<dbReference type="Pfam" id="PF24626">
    <property type="entry name" value="SH3_Tf2-1"/>
    <property type="match status" value="1"/>
</dbReference>
<dbReference type="PANTHER" id="PTHR46148:SF52">
    <property type="entry name" value="OS04G0603800 PROTEIN"/>
    <property type="match status" value="1"/>
</dbReference>
<evidence type="ECO:0000313" key="2">
    <source>
        <dbReference type="EMBL" id="KYP46466.1"/>
    </source>
</evidence>
<feature type="domain" description="Tf2-1-like SH3-like" evidence="1">
    <location>
        <begin position="17"/>
        <end position="81"/>
    </location>
</feature>